<comment type="similarity">
    <text evidence="2">Belongs to the FPP/GGPP synthase family.</text>
</comment>
<name>A0ABR2MFH5_9ASPA</name>
<dbReference type="PANTHER" id="PTHR43281:SF24">
    <property type="entry name" value="OS07G0580900 PROTEIN"/>
    <property type="match status" value="1"/>
</dbReference>
<dbReference type="InterPro" id="IPR000092">
    <property type="entry name" value="Polyprenyl_synt"/>
</dbReference>
<evidence type="ECO:0000313" key="5">
    <source>
        <dbReference type="EMBL" id="KAK8962329.1"/>
    </source>
</evidence>
<comment type="cofactor">
    <cofactor evidence="1">
        <name>Mg(2+)</name>
        <dbReference type="ChEBI" id="CHEBI:18420"/>
    </cofactor>
</comment>
<sequence>MGGGSDCEIERLRRYGRSFGLLFQVVDDILDVTKDLASNKTTYPKLLGMERSREFVEELLCDAKSHMKDFDPMKAAPFLQLLNYGKMLLSH</sequence>
<dbReference type="PROSITE" id="PS00444">
    <property type="entry name" value="POLYPRENYL_SYNTHASE_2"/>
    <property type="match status" value="1"/>
</dbReference>
<evidence type="ECO:0000256" key="3">
    <source>
        <dbReference type="ARBA" id="ARBA00022723"/>
    </source>
</evidence>
<proteinExistence type="inferred from homology"/>
<dbReference type="EMBL" id="JBBWWR010000008">
    <property type="protein sequence ID" value="KAK8962329.1"/>
    <property type="molecule type" value="Genomic_DNA"/>
</dbReference>
<dbReference type="Pfam" id="PF00348">
    <property type="entry name" value="polyprenyl_synt"/>
    <property type="match status" value="1"/>
</dbReference>
<comment type="caution">
    <text evidence="5">The sequence shown here is derived from an EMBL/GenBank/DDBJ whole genome shotgun (WGS) entry which is preliminary data.</text>
</comment>
<keyword evidence="6" id="KW-1185">Reference proteome</keyword>
<evidence type="ECO:0000256" key="4">
    <source>
        <dbReference type="ARBA" id="ARBA00022842"/>
    </source>
</evidence>
<accession>A0ABR2MFH5</accession>
<organism evidence="5 6">
    <name type="scientific">Platanthera guangdongensis</name>
    <dbReference type="NCBI Taxonomy" id="2320717"/>
    <lineage>
        <taxon>Eukaryota</taxon>
        <taxon>Viridiplantae</taxon>
        <taxon>Streptophyta</taxon>
        <taxon>Embryophyta</taxon>
        <taxon>Tracheophyta</taxon>
        <taxon>Spermatophyta</taxon>
        <taxon>Magnoliopsida</taxon>
        <taxon>Liliopsida</taxon>
        <taxon>Asparagales</taxon>
        <taxon>Orchidaceae</taxon>
        <taxon>Orchidoideae</taxon>
        <taxon>Orchideae</taxon>
        <taxon>Orchidinae</taxon>
        <taxon>Platanthera</taxon>
    </lineage>
</organism>
<keyword evidence="3" id="KW-0479">Metal-binding</keyword>
<protein>
    <recommendedName>
        <fullName evidence="7">Geranylgeranyl diphosphate synthase</fullName>
    </recommendedName>
</protein>
<dbReference type="Gene3D" id="1.10.600.10">
    <property type="entry name" value="Farnesyl Diphosphate Synthase"/>
    <property type="match status" value="1"/>
</dbReference>
<evidence type="ECO:0000256" key="1">
    <source>
        <dbReference type="ARBA" id="ARBA00001946"/>
    </source>
</evidence>
<dbReference type="Proteomes" id="UP001412067">
    <property type="component" value="Unassembled WGS sequence"/>
</dbReference>
<gene>
    <name evidence="5" type="ORF">KSP40_PGU008566</name>
</gene>
<dbReference type="PANTHER" id="PTHR43281">
    <property type="entry name" value="FARNESYL DIPHOSPHATE SYNTHASE"/>
    <property type="match status" value="1"/>
</dbReference>
<dbReference type="InterPro" id="IPR008949">
    <property type="entry name" value="Isoprenoid_synthase_dom_sf"/>
</dbReference>
<evidence type="ECO:0000256" key="2">
    <source>
        <dbReference type="ARBA" id="ARBA00006706"/>
    </source>
</evidence>
<evidence type="ECO:0008006" key="7">
    <source>
        <dbReference type="Google" id="ProtNLM"/>
    </source>
</evidence>
<evidence type="ECO:0000313" key="6">
    <source>
        <dbReference type="Proteomes" id="UP001412067"/>
    </source>
</evidence>
<reference evidence="5 6" key="1">
    <citation type="journal article" date="2022" name="Nat. Plants">
        <title>Genomes of leafy and leafless Platanthera orchids illuminate the evolution of mycoheterotrophy.</title>
        <authorList>
            <person name="Li M.H."/>
            <person name="Liu K.W."/>
            <person name="Li Z."/>
            <person name="Lu H.C."/>
            <person name="Ye Q.L."/>
            <person name="Zhang D."/>
            <person name="Wang J.Y."/>
            <person name="Li Y.F."/>
            <person name="Zhong Z.M."/>
            <person name="Liu X."/>
            <person name="Yu X."/>
            <person name="Liu D.K."/>
            <person name="Tu X.D."/>
            <person name="Liu B."/>
            <person name="Hao Y."/>
            <person name="Liao X.Y."/>
            <person name="Jiang Y.T."/>
            <person name="Sun W.H."/>
            <person name="Chen J."/>
            <person name="Chen Y.Q."/>
            <person name="Ai Y."/>
            <person name="Zhai J.W."/>
            <person name="Wu S.S."/>
            <person name="Zhou Z."/>
            <person name="Hsiao Y.Y."/>
            <person name="Wu W.L."/>
            <person name="Chen Y.Y."/>
            <person name="Lin Y.F."/>
            <person name="Hsu J.L."/>
            <person name="Li C.Y."/>
            <person name="Wang Z.W."/>
            <person name="Zhao X."/>
            <person name="Zhong W.Y."/>
            <person name="Ma X.K."/>
            <person name="Ma L."/>
            <person name="Huang J."/>
            <person name="Chen G.Z."/>
            <person name="Huang M.Z."/>
            <person name="Huang L."/>
            <person name="Peng D.H."/>
            <person name="Luo Y.B."/>
            <person name="Zou S.Q."/>
            <person name="Chen S.P."/>
            <person name="Lan S."/>
            <person name="Tsai W.C."/>
            <person name="Van de Peer Y."/>
            <person name="Liu Z.J."/>
        </authorList>
    </citation>
    <scope>NUCLEOTIDE SEQUENCE [LARGE SCALE GENOMIC DNA]</scope>
    <source>
        <strain evidence="5">Lor288</strain>
    </source>
</reference>
<dbReference type="SUPFAM" id="SSF48576">
    <property type="entry name" value="Terpenoid synthases"/>
    <property type="match status" value="1"/>
</dbReference>
<dbReference type="InterPro" id="IPR033749">
    <property type="entry name" value="Polyprenyl_synt_CS"/>
</dbReference>
<keyword evidence="4" id="KW-0460">Magnesium</keyword>